<organism evidence="1 2">
    <name type="scientific">Trifolium pratense</name>
    <name type="common">Red clover</name>
    <dbReference type="NCBI Taxonomy" id="57577"/>
    <lineage>
        <taxon>Eukaryota</taxon>
        <taxon>Viridiplantae</taxon>
        <taxon>Streptophyta</taxon>
        <taxon>Embryophyta</taxon>
        <taxon>Tracheophyta</taxon>
        <taxon>Spermatophyta</taxon>
        <taxon>Magnoliopsida</taxon>
        <taxon>eudicotyledons</taxon>
        <taxon>Gunneridae</taxon>
        <taxon>Pentapetalae</taxon>
        <taxon>rosids</taxon>
        <taxon>fabids</taxon>
        <taxon>Fabales</taxon>
        <taxon>Fabaceae</taxon>
        <taxon>Papilionoideae</taxon>
        <taxon>50 kb inversion clade</taxon>
        <taxon>NPAAA clade</taxon>
        <taxon>Hologalegina</taxon>
        <taxon>IRL clade</taxon>
        <taxon>Trifolieae</taxon>
        <taxon>Trifolium</taxon>
    </lineage>
</organism>
<dbReference type="EMBL" id="ASHM01137171">
    <property type="protein sequence ID" value="PNX60531.1"/>
    <property type="molecule type" value="Genomic_DNA"/>
</dbReference>
<name>A0A2K3K2K7_TRIPR</name>
<proteinExistence type="predicted"/>
<gene>
    <name evidence="1" type="ORF">L195_g060226</name>
</gene>
<feature type="non-terminal residue" evidence="1">
    <location>
        <position position="1"/>
    </location>
</feature>
<sequence length="93" mass="10355">RGRLRGPKKVWCKQVERAARWLMVSWHHHRFKGKVEIVGNCLENVEKLKSAVFRASGEKPVPQAKISAGKGARFCFRASGGNLVPQAKNCTGL</sequence>
<reference evidence="1 2" key="1">
    <citation type="journal article" date="2014" name="Am. J. Bot.">
        <title>Genome assembly and annotation for red clover (Trifolium pratense; Fabaceae).</title>
        <authorList>
            <person name="Istvanek J."/>
            <person name="Jaros M."/>
            <person name="Krenek A."/>
            <person name="Repkova J."/>
        </authorList>
    </citation>
    <scope>NUCLEOTIDE SEQUENCE [LARGE SCALE GENOMIC DNA]</scope>
    <source>
        <strain evidence="2">cv. Tatra</strain>
        <tissue evidence="1">Young leaves</tissue>
    </source>
</reference>
<evidence type="ECO:0000313" key="2">
    <source>
        <dbReference type="Proteomes" id="UP000236291"/>
    </source>
</evidence>
<comment type="caution">
    <text evidence="1">The sequence shown here is derived from an EMBL/GenBank/DDBJ whole genome shotgun (WGS) entry which is preliminary data.</text>
</comment>
<accession>A0A2K3K2K7</accession>
<dbReference type="Proteomes" id="UP000236291">
    <property type="component" value="Unassembled WGS sequence"/>
</dbReference>
<reference evidence="1 2" key="2">
    <citation type="journal article" date="2017" name="Front. Plant Sci.">
        <title>Gene Classification and Mining of Molecular Markers Useful in Red Clover (Trifolium pratense) Breeding.</title>
        <authorList>
            <person name="Istvanek J."/>
            <person name="Dluhosova J."/>
            <person name="Dluhos P."/>
            <person name="Patkova L."/>
            <person name="Nedelnik J."/>
            <person name="Repkova J."/>
        </authorList>
    </citation>
    <scope>NUCLEOTIDE SEQUENCE [LARGE SCALE GENOMIC DNA]</scope>
    <source>
        <strain evidence="2">cv. Tatra</strain>
        <tissue evidence="1">Young leaves</tissue>
    </source>
</reference>
<dbReference type="AlphaFoldDB" id="A0A2K3K2K7"/>
<protein>
    <submittedName>
        <fullName evidence="1">Uncharacterized protein</fullName>
    </submittedName>
</protein>
<evidence type="ECO:0000313" key="1">
    <source>
        <dbReference type="EMBL" id="PNX60531.1"/>
    </source>
</evidence>